<evidence type="ECO:0000313" key="6">
    <source>
        <dbReference type="Proteomes" id="UP001501074"/>
    </source>
</evidence>
<protein>
    <submittedName>
        <fullName evidence="5">Response regulator transcription factor</fullName>
    </submittedName>
</protein>
<gene>
    <name evidence="5" type="ORF">GCM10022223_55060</name>
</gene>
<dbReference type="SMART" id="SM00421">
    <property type="entry name" value="HTH_LUXR"/>
    <property type="match status" value="1"/>
</dbReference>
<evidence type="ECO:0000313" key="5">
    <source>
        <dbReference type="EMBL" id="GAA3630341.1"/>
    </source>
</evidence>
<dbReference type="Proteomes" id="UP001501074">
    <property type="component" value="Unassembled WGS sequence"/>
</dbReference>
<dbReference type="CDD" id="cd06170">
    <property type="entry name" value="LuxR_C_like"/>
    <property type="match status" value="1"/>
</dbReference>
<evidence type="ECO:0000256" key="3">
    <source>
        <dbReference type="ARBA" id="ARBA00023163"/>
    </source>
</evidence>
<evidence type="ECO:0000256" key="1">
    <source>
        <dbReference type="ARBA" id="ARBA00023015"/>
    </source>
</evidence>
<keyword evidence="1" id="KW-0805">Transcription regulation</keyword>
<dbReference type="EMBL" id="BAAAZO010000011">
    <property type="protein sequence ID" value="GAA3630341.1"/>
    <property type="molecule type" value="Genomic_DNA"/>
</dbReference>
<keyword evidence="6" id="KW-1185">Reference proteome</keyword>
<name>A0ABP7ADT8_9ACTN</name>
<dbReference type="Pfam" id="PF00196">
    <property type="entry name" value="GerE"/>
    <property type="match status" value="1"/>
</dbReference>
<keyword evidence="2" id="KW-0238">DNA-binding</keyword>
<dbReference type="PROSITE" id="PS50043">
    <property type="entry name" value="HTH_LUXR_2"/>
    <property type="match status" value="1"/>
</dbReference>
<dbReference type="InterPro" id="IPR000792">
    <property type="entry name" value="Tscrpt_reg_LuxR_C"/>
</dbReference>
<dbReference type="PANTHER" id="PTHR44688">
    <property type="entry name" value="DNA-BINDING TRANSCRIPTIONAL ACTIVATOR DEVR_DOSR"/>
    <property type="match status" value="1"/>
</dbReference>
<evidence type="ECO:0000256" key="2">
    <source>
        <dbReference type="ARBA" id="ARBA00023125"/>
    </source>
</evidence>
<sequence>MIPTPSGTITPAPGTSLLRISVLAADQLDEAGVVNLVGRRSELILQPMNRLAEADVLVVVANALSAQLLRQIRDLVAGRDLPIATIIERFGEVDLLTAVEVGLRGVLWRSQVTSNRFTALIRTISTGDSDLPREVQSRLVRDMAELQRVVLIPRGLTPSGLERREVEVLALIADGLDTAEIAERMQYSERTVKNILSGVMARLGLRNRSHAVAYALRAGLL</sequence>
<reference evidence="6" key="1">
    <citation type="journal article" date="2019" name="Int. J. Syst. Evol. Microbiol.">
        <title>The Global Catalogue of Microorganisms (GCM) 10K type strain sequencing project: providing services to taxonomists for standard genome sequencing and annotation.</title>
        <authorList>
            <consortium name="The Broad Institute Genomics Platform"/>
            <consortium name="The Broad Institute Genome Sequencing Center for Infectious Disease"/>
            <person name="Wu L."/>
            <person name="Ma J."/>
        </authorList>
    </citation>
    <scope>NUCLEOTIDE SEQUENCE [LARGE SCALE GENOMIC DNA]</scope>
    <source>
        <strain evidence="6">JCM 16902</strain>
    </source>
</reference>
<dbReference type="InterPro" id="IPR016032">
    <property type="entry name" value="Sig_transdc_resp-reg_C-effctor"/>
</dbReference>
<comment type="caution">
    <text evidence="5">The sequence shown here is derived from an EMBL/GenBank/DDBJ whole genome shotgun (WGS) entry which is preliminary data.</text>
</comment>
<proteinExistence type="predicted"/>
<dbReference type="SUPFAM" id="SSF46894">
    <property type="entry name" value="C-terminal effector domain of the bipartite response regulators"/>
    <property type="match status" value="1"/>
</dbReference>
<accession>A0ABP7ADT8</accession>
<keyword evidence="3" id="KW-0804">Transcription</keyword>
<dbReference type="PRINTS" id="PR00038">
    <property type="entry name" value="HTHLUXR"/>
</dbReference>
<evidence type="ECO:0000259" key="4">
    <source>
        <dbReference type="PROSITE" id="PS50043"/>
    </source>
</evidence>
<dbReference type="RefSeq" id="WP_231486085.1">
    <property type="nucleotide sequence ID" value="NZ_BAAAZO010000011.1"/>
</dbReference>
<feature type="domain" description="HTH luxR-type" evidence="4">
    <location>
        <begin position="154"/>
        <end position="219"/>
    </location>
</feature>
<organism evidence="5 6">
    <name type="scientific">Kineosporia mesophila</name>
    <dbReference type="NCBI Taxonomy" id="566012"/>
    <lineage>
        <taxon>Bacteria</taxon>
        <taxon>Bacillati</taxon>
        <taxon>Actinomycetota</taxon>
        <taxon>Actinomycetes</taxon>
        <taxon>Kineosporiales</taxon>
        <taxon>Kineosporiaceae</taxon>
        <taxon>Kineosporia</taxon>
    </lineage>
</organism>
<dbReference type="Gene3D" id="3.40.50.2300">
    <property type="match status" value="1"/>
</dbReference>
<dbReference type="PANTHER" id="PTHR44688:SF16">
    <property type="entry name" value="DNA-BINDING TRANSCRIPTIONAL ACTIVATOR DEVR_DOSR"/>
    <property type="match status" value="1"/>
</dbReference>